<evidence type="ECO:0000256" key="1">
    <source>
        <dbReference type="ARBA" id="ARBA00007606"/>
    </source>
</evidence>
<keyword evidence="8" id="KW-1185">Reference proteome</keyword>
<comment type="similarity">
    <text evidence="1">Belongs to the leguminous lectin family.</text>
</comment>
<organism evidence="7 8">
    <name type="scientific">Riccia fluitans</name>
    <dbReference type="NCBI Taxonomy" id="41844"/>
    <lineage>
        <taxon>Eukaryota</taxon>
        <taxon>Viridiplantae</taxon>
        <taxon>Streptophyta</taxon>
        <taxon>Embryophyta</taxon>
        <taxon>Marchantiophyta</taxon>
        <taxon>Marchantiopsida</taxon>
        <taxon>Marchantiidae</taxon>
        <taxon>Marchantiales</taxon>
        <taxon>Ricciaceae</taxon>
        <taxon>Riccia</taxon>
    </lineage>
</organism>
<evidence type="ECO:0000256" key="3">
    <source>
        <dbReference type="SAM" id="MobiDB-lite"/>
    </source>
</evidence>
<dbReference type="Proteomes" id="UP001605036">
    <property type="component" value="Unassembled WGS sequence"/>
</dbReference>
<dbReference type="Pfam" id="PF00139">
    <property type="entry name" value="Lectin_legB"/>
    <property type="match status" value="1"/>
</dbReference>
<dbReference type="Gene3D" id="2.60.120.200">
    <property type="match status" value="1"/>
</dbReference>
<evidence type="ECO:0000256" key="2">
    <source>
        <dbReference type="ARBA" id="ARBA00022734"/>
    </source>
</evidence>
<evidence type="ECO:0000256" key="4">
    <source>
        <dbReference type="SAM" id="Phobius"/>
    </source>
</evidence>
<feature type="transmembrane region" description="Helical" evidence="4">
    <location>
        <begin position="449"/>
        <end position="469"/>
    </location>
</feature>
<reference evidence="7 8" key="1">
    <citation type="submission" date="2024-09" db="EMBL/GenBank/DDBJ databases">
        <title>Chromosome-scale assembly of Riccia fluitans.</title>
        <authorList>
            <person name="Paukszto L."/>
            <person name="Sawicki J."/>
            <person name="Karawczyk K."/>
            <person name="Piernik-Szablinska J."/>
            <person name="Szczecinska M."/>
            <person name="Mazdziarz M."/>
        </authorList>
    </citation>
    <scope>NUCLEOTIDE SEQUENCE [LARGE SCALE GENOMIC DNA]</scope>
    <source>
        <strain evidence="7">Rf_01</strain>
        <tissue evidence="7">Aerial parts of the thallus</tissue>
    </source>
</reference>
<gene>
    <name evidence="7" type="ORF">R1flu_004766</name>
</gene>
<sequence length="532" mass="57084">MAASSPSGPLWLLSLAVLAIGFAAGQLCRNNVTGFRFELFDCSRDRQLICTGDSTSTADGQLNLTRYDMKSSGRVMFAQGIRLMDRVNSKVAYFSTNFTFSMKADYSRPGEGFAFVMQASRGHQGHSGGFLGIFNKDGKAGTPIIAVEFDTFREWFYGFFMYNDINSNHVGVDIESINSKVQVDASSVGIDLGREKSVTAWVDYVPASEIFEGNLQVRISNDNVRPFFPLISYDIDLSKHISEIMYLGFSATTGDHMVTSDCLSYHNILSWSFDSWWEDSNSPPASPPPSPPVAPPPPSILPPVPLPPEPPSPVVPPPSALPPVPSPDWPPSPSAKPPPPSSPAPSPAMPIAPSPSPSGVLPPSPAPYSPTPYPVSPPSSYFPPPVPSPLPPESSPSPSPGFAPSSSSPAPAPVPGVPTPAPASLPPLAPPSGPSPPPAPPHLDSTRPMAASVAGFALLFSLYVVVVYTRVLSELGKGREDNRRLEYLGDQTMIGIWPTDRKAVNTRIFTVGYSDCFRHLDPVQIDEPWDFT</sequence>
<feature type="chain" id="PRO_5044786185" description="Legume lectin domain-containing protein" evidence="5">
    <location>
        <begin position="26"/>
        <end position="532"/>
    </location>
</feature>
<evidence type="ECO:0000259" key="6">
    <source>
        <dbReference type="Pfam" id="PF00139"/>
    </source>
</evidence>
<feature type="region of interest" description="Disordered" evidence="3">
    <location>
        <begin position="385"/>
        <end position="446"/>
    </location>
</feature>
<dbReference type="PRINTS" id="PR01218">
    <property type="entry name" value="PSTLEXTENSIN"/>
</dbReference>
<feature type="compositionally biased region" description="Pro residues" evidence="3">
    <location>
        <begin position="284"/>
        <end position="363"/>
    </location>
</feature>
<dbReference type="InterPro" id="IPR019825">
    <property type="entry name" value="Lectin_legB_Mn/Ca_BS"/>
</dbReference>
<evidence type="ECO:0000256" key="5">
    <source>
        <dbReference type="SAM" id="SignalP"/>
    </source>
</evidence>
<dbReference type="PROSITE" id="PS00307">
    <property type="entry name" value="LECTIN_LEGUME_BETA"/>
    <property type="match status" value="1"/>
</dbReference>
<dbReference type="InterPro" id="IPR003882">
    <property type="entry name" value="Pistil_extensin"/>
</dbReference>
<protein>
    <recommendedName>
        <fullName evidence="6">Legume lectin domain-containing protein</fullName>
    </recommendedName>
</protein>
<dbReference type="AlphaFoldDB" id="A0ABD1YR86"/>
<keyword evidence="5" id="KW-0732">Signal</keyword>
<evidence type="ECO:0000313" key="7">
    <source>
        <dbReference type="EMBL" id="KAL2633287.1"/>
    </source>
</evidence>
<keyword evidence="2" id="KW-0430">Lectin</keyword>
<evidence type="ECO:0000313" key="8">
    <source>
        <dbReference type="Proteomes" id="UP001605036"/>
    </source>
</evidence>
<dbReference type="InterPro" id="IPR013320">
    <property type="entry name" value="ConA-like_dom_sf"/>
</dbReference>
<keyword evidence="4" id="KW-0812">Transmembrane</keyword>
<feature type="compositionally biased region" description="Pro residues" evidence="3">
    <location>
        <begin position="410"/>
        <end position="441"/>
    </location>
</feature>
<proteinExistence type="inferred from homology"/>
<keyword evidence="4" id="KW-0472">Membrane</keyword>
<dbReference type="InterPro" id="IPR001220">
    <property type="entry name" value="Legume_lectin_dom"/>
</dbReference>
<keyword evidence="4" id="KW-1133">Transmembrane helix</keyword>
<feature type="compositionally biased region" description="Pro residues" evidence="3">
    <location>
        <begin position="385"/>
        <end position="401"/>
    </location>
</feature>
<comment type="caution">
    <text evidence="7">The sequence shown here is derived from an EMBL/GenBank/DDBJ whole genome shotgun (WGS) entry which is preliminary data.</text>
</comment>
<dbReference type="EMBL" id="JBHFFA010000003">
    <property type="protein sequence ID" value="KAL2633287.1"/>
    <property type="molecule type" value="Genomic_DNA"/>
</dbReference>
<dbReference type="PANTHER" id="PTHR32401:SF49">
    <property type="entry name" value="OS10G0129200 PROTEIN"/>
    <property type="match status" value="1"/>
</dbReference>
<feature type="domain" description="Legume lectin" evidence="6">
    <location>
        <begin position="35"/>
        <end position="281"/>
    </location>
</feature>
<name>A0ABD1YR86_9MARC</name>
<dbReference type="PANTHER" id="PTHR32401">
    <property type="entry name" value="CONCANAVALIN A-LIKE LECTIN FAMILY PROTEIN"/>
    <property type="match status" value="1"/>
</dbReference>
<feature type="region of interest" description="Disordered" evidence="3">
    <location>
        <begin position="280"/>
        <end position="363"/>
    </location>
</feature>
<feature type="signal peptide" evidence="5">
    <location>
        <begin position="1"/>
        <end position="25"/>
    </location>
</feature>
<dbReference type="CDD" id="cd06899">
    <property type="entry name" value="lectin_legume_LecRK_Arcelin_ConA"/>
    <property type="match status" value="1"/>
</dbReference>
<accession>A0ABD1YR86</accession>
<dbReference type="InterPro" id="IPR050258">
    <property type="entry name" value="Leguminous_Lectin"/>
</dbReference>
<dbReference type="SUPFAM" id="SSF49899">
    <property type="entry name" value="Concanavalin A-like lectins/glucanases"/>
    <property type="match status" value="1"/>
</dbReference>
<dbReference type="GO" id="GO:0030246">
    <property type="term" value="F:carbohydrate binding"/>
    <property type="evidence" value="ECO:0007669"/>
    <property type="project" value="UniProtKB-KW"/>
</dbReference>